<comment type="caution">
    <text evidence="2">The sequence shown here is derived from an EMBL/GenBank/DDBJ whole genome shotgun (WGS) entry which is preliminary data.</text>
</comment>
<dbReference type="GO" id="GO:0016226">
    <property type="term" value="P:iron-sulfur cluster assembly"/>
    <property type="evidence" value="ECO:0007669"/>
    <property type="project" value="InterPro"/>
</dbReference>
<dbReference type="Pfam" id="PF01592">
    <property type="entry name" value="NifU_N"/>
    <property type="match status" value="1"/>
</dbReference>
<dbReference type="SUPFAM" id="SSF82649">
    <property type="entry name" value="SufE/NifU"/>
    <property type="match status" value="1"/>
</dbReference>
<dbReference type="OrthoDB" id="9804157at2"/>
<dbReference type="Proteomes" id="UP000321638">
    <property type="component" value="Unassembled WGS sequence"/>
</dbReference>
<dbReference type="InterPro" id="IPR002871">
    <property type="entry name" value="NIF_FeS_clus_asmbl_NifU_N"/>
</dbReference>
<proteinExistence type="predicted"/>
<dbReference type="EMBL" id="VDUZ01000029">
    <property type="protein sequence ID" value="TXL72970.1"/>
    <property type="molecule type" value="Genomic_DNA"/>
</dbReference>
<feature type="domain" description="NIF system FeS cluster assembly NifU N-terminal" evidence="1">
    <location>
        <begin position="6"/>
        <end position="85"/>
    </location>
</feature>
<dbReference type="AlphaFoldDB" id="A0A5C8PH54"/>
<dbReference type="GO" id="GO:0005506">
    <property type="term" value="F:iron ion binding"/>
    <property type="evidence" value="ECO:0007669"/>
    <property type="project" value="InterPro"/>
</dbReference>
<reference evidence="2 3" key="1">
    <citation type="submission" date="2019-06" db="EMBL/GenBank/DDBJ databases">
        <title>New taxonomy in bacterial strain CC-CFT640, isolated from vineyard.</title>
        <authorList>
            <person name="Lin S.-Y."/>
            <person name="Tsai C.-F."/>
            <person name="Young C.-C."/>
        </authorList>
    </citation>
    <scope>NUCLEOTIDE SEQUENCE [LARGE SCALE GENOMIC DNA]</scope>
    <source>
        <strain evidence="2 3">CC-CFT640</strain>
    </source>
</reference>
<evidence type="ECO:0000313" key="2">
    <source>
        <dbReference type="EMBL" id="TXL72970.1"/>
    </source>
</evidence>
<name>A0A5C8PH54_9HYPH</name>
<sequence>MSDALYHDRIVALAKSRAGAGKLEAPTASARRDNPLCGDRVTMDVRLDDQDRIVELAHQVRGCALCQASAVALAARATGLPKAEIGTLRAEIDAVLDGTAAGEGDFAAFAPVRPYRSRHDCVTLPFEALQDALKPR</sequence>
<organism evidence="2 3">
    <name type="scientific">Vineibacter terrae</name>
    <dbReference type="NCBI Taxonomy" id="2586908"/>
    <lineage>
        <taxon>Bacteria</taxon>
        <taxon>Pseudomonadati</taxon>
        <taxon>Pseudomonadota</taxon>
        <taxon>Alphaproteobacteria</taxon>
        <taxon>Hyphomicrobiales</taxon>
        <taxon>Vineibacter</taxon>
    </lineage>
</organism>
<dbReference type="RefSeq" id="WP_147849439.1">
    <property type="nucleotide sequence ID" value="NZ_DATAJT010000485.1"/>
</dbReference>
<accession>A0A5C8PH54</accession>
<gene>
    <name evidence="2" type="ORF">FHP25_23615</name>
</gene>
<dbReference type="Gene3D" id="3.90.1010.10">
    <property type="match status" value="1"/>
</dbReference>
<evidence type="ECO:0000259" key="1">
    <source>
        <dbReference type="Pfam" id="PF01592"/>
    </source>
</evidence>
<protein>
    <submittedName>
        <fullName evidence="2">Iron-sulfur cluster assembly scaffold protein</fullName>
    </submittedName>
</protein>
<evidence type="ECO:0000313" key="3">
    <source>
        <dbReference type="Proteomes" id="UP000321638"/>
    </source>
</evidence>
<dbReference type="GO" id="GO:0051536">
    <property type="term" value="F:iron-sulfur cluster binding"/>
    <property type="evidence" value="ECO:0007669"/>
    <property type="project" value="InterPro"/>
</dbReference>
<keyword evidence="3" id="KW-1185">Reference proteome</keyword>
<dbReference type="CDD" id="cd06664">
    <property type="entry name" value="IscU_like"/>
    <property type="match status" value="1"/>
</dbReference>